<dbReference type="InterPro" id="IPR013783">
    <property type="entry name" value="Ig-like_fold"/>
</dbReference>
<evidence type="ECO:0000259" key="2">
    <source>
        <dbReference type="PROSITE" id="PS51820"/>
    </source>
</evidence>
<feature type="compositionally biased region" description="Low complexity" evidence="1">
    <location>
        <begin position="198"/>
        <end position="211"/>
    </location>
</feature>
<protein>
    <recommendedName>
        <fullName evidence="2">PA14 domain-containing protein</fullName>
    </recommendedName>
</protein>
<keyword evidence="4" id="KW-1185">Reference proteome</keyword>
<sequence length="4077" mass="424888">MKNALRTIPVTIKNGTISLNLKLADVQSMAIVGVDLVALMRDGTRLLLPGLAVRILERPSPTLQFLDQQLSGADLFTKVDIDSTALKDATEALQVPVSEPTSSDNVGNAHGATEEDGKAGDAAAGEGTGDLSAGAVDGLDTGDASKGESDKSGDEPQAWYQEYGWILGLVGLAGLALGLSSSKKKNKDEDKPAEAARPDAPAGDTPAAPDDSNTPPTPPEAEGEKPAVTVTGGIAAGVFNHAETLSVTLYGAQGQELARGELVVGPNGQVLSYRAELPADYVGPVRVVVTDGARDGLGFIDEYRQALALGQGMTAEQAERFASADFAPLSAIAWRAEGQMDMRVSVTPLTELAARLLQAPADPTQALDGVTAEQVAAMAAAVADFAKTFTGDTQINDILGPVIAINADNFGAGAADAQAYGRALAGMAGLDAVSGALEQTLRLLTRGLERADDGTLRVAQSVEGAILLSAMQQANTLLAGLDDHSLFDAFVLPEVPWSTVTATFADAAPSEVSGIDALGSATQPSVTVSWDADGGARLAAGQTVALYLLDGRQVAAHTLSDEDIAAGHLTLNAPDYGEQALGADGVKRLFVTVADDAGLLIARSELHTYGLVSAEVDAITGLSADTGLSNSDFITNQPVQAVSGTYRGTLGENTHIEVSADGGRTWVATRVTAGADGAGGTWVSESLRLDATAQDEDARLLTRVSVSGGDGEQALTLAGASHDFVLDVTPPEAVVASIDSISAPLPGALDGFLFSQASQTIRGTVDGTLAADERVVVSIDGGNTWIAGEADGANWQVTVGFSKHGPGEILARVSDMAGNVTAAQTHPYQFTEASLEGVIPTQAVDVQAVTDHIGDSQADPYDFMGELRPGMSTDDRRPTFTGTVSADLQGDQVLVLVDSINGGPERLLGYANVAPGEDGQLPQWSFTPVADMAVGRHQVLVKVFSPSQNAWSAPYPEGVDANTPDAKSNWGAWDVNVQSITFDGVIIPGVDPLNLLTAPSLVTESTQPILTGMLGSLLGPDESVMIYDTADNGRTMLLGAADILPEQNGAGARWRFEFRDDAQLRDGAHTLRAVIQQPDDDNGVPRSLLSAGTPPVIVSTELPEQEVTIARVMDDVGIYTGEITSGTSTDDTTPSLTGTVSAALRPGQTLQVRVTDVTDPEQVFTYEPELDQDSLNWSLAVSPALPVGHYHLAAGVVNGGGAMGARSAHFDLLINSLTFTNLDDAAGPIVGNVFANGEPFVTDDRAPVFGGQLGVALADGEVVQVVARHDDKETVLGNAIISADDEGGLTWYLALDSSQGLQLEDGQSTLSARIVNVDSDEVRLAVDREIVVDTAIPDTAVAITEVRDQVAGSNGFVGPLAAGQSTDDTRPLISGMLLGATTMPLSRAVQIIDRMTSPSGAVTEQVLGLATMDEGEDGTWTFTPPENLAIGSHAFSARVINIANGELGPESASIAVRENRLSFASVLDHVGALQGNLLDARIFAQPVSTDDSRPSMSGELGVGLGPDERVAIYDSLAGGPATRLGVATVTGTSWVFTPESVLSDGVHTFQARLERTQPGSAPQVLLSASTPSITIDGTAVPVTQTMLELRVSDNNGANGSQTGIVTFRGSTDDARPVVSGRLSAPLTAGLQVQVFASSAGNAERLLGTADMNGVNWTYRVGQNLPFGPSTILARVVAANSGLTSNTLFTTVNINGITLTEIAETSTGLNVLDRDGHGTGLNDVTLRGRLSAPLLVSTERVAVYAKDGDATLFSPIGLATVAGNGIDWTFRLPERQGTAQTWREGRHELSVRIEDTASRVAYALAITDFTVDSQPPTQTASITGYVDGVGTSQGVLTEGVSTDETRGVVQGTLSAPIDTHTRRVMVYARAADGGLVLLGEAGVTDTDWKFQAVQHFVPGLHTLVARVENIATGGVGASSEPFDVRVQQVSVASITDSAAPDVNILAPAFNGAAKHGALVVGGRLGAALAPGEEVKIFIDGEEQAGTATVTESLDWSFTLPADTPLAQGSHTIVAQVVGAEGAEIRVGSTARTVYIDDNAPVETVIISSARDNQGAGGLSFTGENVSGVASDDPLPRLQGTVSAPLSGGAAVAVYGQMPGQDAPVFLGFATVAADATWTFQVDRELPFGDTVFTARAVNRADPQHLQGASSPEFVVHEQAVSITALVDHHGAVTGDLFQAQAHAPGRGIALLNTDDLRPTLYGRVAVALKAGEVLSLFRGNAKLGEAVFDSDGLSWSFTPPADVAQGTAPFSAALFDFAGRSLISARTPDVTIARLGADHTITITAVQDANNRPVMVDKVISTAPVNVLADGVLDDSRPILSGTLDRPLATTETVHVYAIDSQGGKHDLGVATTTGSNWSLTPAISLPAGMNTLQAAIENSTDRNDAVLSAPVKVNVVSPSGIELDDMSAWGAVPSGRPTMHGSVNTDAIENLSVRILIDGVDAGTATVEAGGSWTFQPVFPLTAGTHQVEYVLLNNGTPVDAVQTEAPRVFTVSSAEAPSFSVTLAGDGQPILTDQGLVVLSGTASAPVPAGMGIMISVDNKDVGLAGVDASGENWSYTLWAQSPGQHAVAARPINLGTLVAFEDGAAHTSIFQNQLTIDTPAGALALSGGILAMLADSDKDVALAGRLTNALPTGYWLQVRRDDVVLGKAEITEDGNWHYAIKPDQQAIGLHRYSVLALPSDVDVSDAQAVSFMRAQARLNFTDMHSGPDAQLYVALTSLTDDQGVNVPATNATIHNPLPALRGTISQALDPLDQIVVYGRGRDGQQTRLGEARMLTATTWEFQVKTPLPQGGYTLIAKPENRLTHVANEIGSAATDIQLQDVTIVSLTDAVGTQRGNVLDTPGHLTDDGLPTISGRLSAPVREGEQYLRVSDTVGGVTTVLGRAEIADPRNPLAWRFQPTAPLANGSHTISVEMVGTNNDRVQAGASVSIMMDGSTPGHTVQITRVRDDDGPVVGNVAANGAIAYQRPLVSGTVSAALSNAQVVRIWGDDGAGNVAYLGQATVNGTNWTWRSDTDMDFGSVRLFATVDNAAKSGVVYNEEGVIHGRPSAPFSFRLQDIQDVQALGADGKEVDASTSSRQFTLSGKLATPLVKGEYIEIRDGTSILGRATVDADLNWHFPIGESLTNGQHVFKISILGNGNPANVPLVFQFVSINVYEAASDPLQAGLIEAVIALPGTQVLLGNSPFDTWAGNSVRPGQSVDGARIGIFGSLAVAPRAGDQVQVYDNDKLLGTASVSGLRWWYNADKPLPAGEHRLTLTINGMPVPPPDSVHDAVYPIEVFDADAIRIDALTSQTDRTQALSGSLQHALGRDEVLGVYRTLNGEKVRLGDATVQQAADAEGRIGWSFTPTAGLGLGLGEQTLTLQVEGATHTRVAASQSATVSLDKDAIDAVTAILSVATPRADGLAGVEPGASVSNAAVVVSGTLDRDLVGSERVALYDGDLRVGYATLGASGRNWTYVFTGMNNGAHNLTAVVENNAGRSGTHSGAFALNMAAQSPGQLVTLTSGIEEGTPLGSAVGVDTHGFSAFAWNTTRVYWDINQLRNTADMVPTGSGQVPALNFANYNSAFIPGVPYQVIANYLGGGWFHVDAQQAGMWSFRTPVSDDFATLSVDGQEVFTAAGFYANGRGGSTELAPGWHYLRMEVGNTGASGYWRLQWRRPGETDYTVAREVYTGPTEHALALGPTDKSHHVKLNFALSAPLGKDEQLQVIDLTAHRVGDGLRLQFWNLPADANRGFDAALALMAQTPAAVSRMADSLLYDRQHPFDTGVITSAASMLGHASGWFHVAQNQAGTWLFRTTLSSSQVQLKIDGHTLQAPGEALAHAQYATTHLEAGWHHLDSILFQGSDTAIDWRISVLRPGDNAYGLLTDFAQFEAGVLGNASLADAAQPTAYSFDATVDDGGSHTLVAVVDNNGAHVAPEDASESRVFLANGAFGIVDKAVAVTGDGQTVDFAAVHGAINRIDLDADHATHTQGNTLVIGANDVRQADIGAAADLHSDLLNAAFHQLIVQGGQHDVLRLADAANATAWQESGTIAASTDTPAYTVFTAPDQALQLIVQTDIALDLNGVLRSTAHPVI</sequence>
<accession>A0A6S7DAE9</accession>
<feature type="region of interest" description="Disordered" evidence="1">
    <location>
        <begin position="92"/>
        <end position="155"/>
    </location>
</feature>
<dbReference type="EMBL" id="CADIKZ010000009">
    <property type="protein sequence ID" value="CAB3885020.1"/>
    <property type="molecule type" value="Genomic_DNA"/>
</dbReference>
<dbReference type="Gene3D" id="3.30.420.430">
    <property type="match status" value="6"/>
</dbReference>
<dbReference type="Proteomes" id="UP000494203">
    <property type="component" value="Unassembled WGS sequence"/>
</dbReference>
<reference evidence="3 4" key="1">
    <citation type="submission" date="2020-04" db="EMBL/GenBank/DDBJ databases">
        <authorList>
            <person name="De Canck E."/>
        </authorList>
    </citation>
    <scope>NUCLEOTIDE SEQUENCE [LARGE SCALE GENOMIC DNA]</scope>
    <source>
        <strain evidence="3 4">LMG 26788</strain>
    </source>
</reference>
<dbReference type="PROSITE" id="PS51820">
    <property type="entry name" value="PA14"/>
    <property type="match status" value="1"/>
</dbReference>
<evidence type="ECO:0000313" key="4">
    <source>
        <dbReference type="Proteomes" id="UP000494203"/>
    </source>
</evidence>
<gene>
    <name evidence="3" type="ORF">LMG26788_03486</name>
</gene>
<dbReference type="Gene3D" id="2.60.40.10">
    <property type="entry name" value="Immunoglobulins"/>
    <property type="match status" value="5"/>
</dbReference>
<feature type="domain" description="PA14" evidence="2">
    <location>
        <begin position="3520"/>
        <end position="3672"/>
    </location>
</feature>
<feature type="compositionally biased region" description="Basic and acidic residues" evidence="1">
    <location>
        <begin position="143"/>
        <end position="154"/>
    </location>
</feature>
<name>A0A6S7DAE9_9BURK</name>
<organism evidence="3 4">
    <name type="scientific">Achromobacter pulmonis</name>
    <dbReference type="NCBI Taxonomy" id="1389932"/>
    <lineage>
        <taxon>Bacteria</taxon>
        <taxon>Pseudomonadati</taxon>
        <taxon>Pseudomonadota</taxon>
        <taxon>Betaproteobacteria</taxon>
        <taxon>Burkholderiales</taxon>
        <taxon>Alcaligenaceae</taxon>
        <taxon>Achromobacter</taxon>
    </lineage>
</organism>
<dbReference type="RefSeq" id="WP_175141275.1">
    <property type="nucleotide sequence ID" value="NZ_CADIKZ010000009.1"/>
</dbReference>
<dbReference type="InterPro" id="IPR037524">
    <property type="entry name" value="PA14/GLEYA"/>
</dbReference>
<evidence type="ECO:0000256" key="1">
    <source>
        <dbReference type="SAM" id="MobiDB-lite"/>
    </source>
</evidence>
<evidence type="ECO:0000313" key="3">
    <source>
        <dbReference type="EMBL" id="CAB3885020.1"/>
    </source>
</evidence>
<feature type="compositionally biased region" description="Basic and acidic residues" evidence="1">
    <location>
        <begin position="186"/>
        <end position="197"/>
    </location>
</feature>
<feature type="region of interest" description="Disordered" evidence="1">
    <location>
        <begin position="182"/>
        <end position="225"/>
    </location>
</feature>
<proteinExistence type="predicted"/>